<dbReference type="SUPFAM" id="SSF51695">
    <property type="entry name" value="PLC-like phosphodiesterases"/>
    <property type="match status" value="1"/>
</dbReference>
<dbReference type="RefSeq" id="WP_251972243.1">
    <property type="nucleotide sequence ID" value="NZ_AP025730.1"/>
</dbReference>
<dbReference type="Gene3D" id="3.20.20.190">
    <property type="entry name" value="Phosphatidylinositol (PI) phosphodiesterase"/>
    <property type="match status" value="1"/>
</dbReference>
<dbReference type="PROSITE" id="PS51704">
    <property type="entry name" value="GP_PDE"/>
    <property type="match status" value="1"/>
</dbReference>
<evidence type="ECO:0000313" key="2">
    <source>
        <dbReference type="EMBL" id="BDI04093.1"/>
    </source>
</evidence>
<proteinExistence type="predicted"/>
<keyword evidence="3" id="KW-1185">Reference proteome</keyword>
<sequence length="265" mass="28038">MTHPSTPAWTGPRWIAHRGAGKLAPENTLAAFRLGASLGWRAYECDVKLSADGVPFLLHDATLARTLASGLGLEPTLSPDTVAGSLPWSRLARLDAGAWHGRLYAGEAPPTLEAIARWCLANRLALNVEIKPTPGEEVRTGAVVAAAVQRLWTDAVAAGDAAWPLLSSFRPESLAAALQDAPGLPRALLLDSLWDDCLGVAERLGCGAVVLNHQLVDGPQAIDDLHARGMQALVYTVNDADRAATLLAWGIDAVITDAVDRFVPD</sequence>
<protein>
    <submittedName>
        <fullName evidence="2">Glycerophosphoryl diester phosphodiesterase</fullName>
    </submittedName>
</protein>
<dbReference type="EMBL" id="AP025730">
    <property type="protein sequence ID" value="BDI04093.1"/>
    <property type="molecule type" value="Genomic_DNA"/>
</dbReference>
<feature type="domain" description="GP-PDE" evidence="1">
    <location>
        <begin position="12"/>
        <end position="265"/>
    </location>
</feature>
<dbReference type="NCBIfam" id="NF006989">
    <property type="entry name" value="PRK09454.1"/>
    <property type="match status" value="1"/>
</dbReference>
<dbReference type="InterPro" id="IPR017946">
    <property type="entry name" value="PLC-like_Pdiesterase_TIM-brl"/>
</dbReference>
<dbReference type="InterPro" id="IPR030395">
    <property type="entry name" value="GP_PDE_dom"/>
</dbReference>
<dbReference type="Pfam" id="PF03009">
    <property type="entry name" value="GDPD"/>
    <property type="match status" value="1"/>
</dbReference>
<evidence type="ECO:0000259" key="1">
    <source>
        <dbReference type="PROSITE" id="PS51704"/>
    </source>
</evidence>
<dbReference type="Proteomes" id="UP001057498">
    <property type="component" value="Chromosome"/>
</dbReference>
<evidence type="ECO:0000313" key="3">
    <source>
        <dbReference type="Proteomes" id="UP001057498"/>
    </source>
</evidence>
<dbReference type="PANTHER" id="PTHR46211:SF1">
    <property type="entry name" value="GLYCEROPHOSPHODIESTER PHOSPHODIESTERASE, CYTOPLASMIC"/>
    <property type="match status" value="1"/>
</dbReference>
<gene>
    <name evidence="2" type="primary">ugpQ</name>
    <name evidence="2" type="ORF">CATMQ487_10630</name>
</gene>
<accession>A0ABN6PI93</accession>
<dbReference type="PANTHER" id="PTHR46211">
    <property type="entry name" value="GLYCEROPHOSPHORYL DIESTER PHOSPHODIESTERASE"/>
    <property type="match status" value="1"/>
</dbReference>
<reference evidence="2" key="1">
    <citation type="submission" date="2022-04" db="EMBL/GenBank/DDBJ databases">
        <title>Whole genome sequence of Sphaerotilus sp. FB-5.</title>
        <authorList>
            <person name="Takeda M."/>
            <person name="Narihara S."/>
            <person name="Akimoto M."/>
            <person name="Akimoto R."/>
            <person name="Nishiyashiki S."/>
            <person name="Murakami T."/>
        </authorList>
    </citation>
    <scope>NUCLEOTIDE SEQUENCE</scope>
    <source>
        <strain evidence="2">FB-5</strain>
    </source>
</reference>
<organism evidence="2 3">
    <name type="scientific">Sphaerotilus microaerophilus</name>
    <dbReference type="NCBI Taxonomy" id="2914710"/>
    <lineage>
        <taxon>Bacteria</taxon>
        <taxon>Pseudomonadati</taxon>
        <taxon>Pseudomonadota</taxon>
        <taxon>Betaproteobacteria</taxon>
        <taxon>Burkholderiales</taxon>
        <taxon>Sphaerotilaceae</taxon>
        <taxon>Sphaerotilus</taxon>
    </lineage>
</organism>
<name>A0ABN6PI93_9BURK</name>